<dbReference type="Gene3D" id="1.10.10.10">
    <property type="entry name" value="Winged helix-like DNA-binding domain superfamily/Winged helix DNA-binding domain"/>
    <property type="match status" value="1"/>
</dbReference>
<dbReference type="InterPro" id="IPR002577">
    <property type="entry name" value="HTH_HxlR"/>
</dbReference>
<dbReference type="SUPFAM" id="SSF46785">
    <property type="entry name" value="Winged helix' DNA-binding domain"/>
    <property type="match status" value="1"/>
</dbReference>
<dbReference type="GO" id="GO:0003677">
    <property type="term" value="F:DNA binding"/>
    <property type="evidence" value="ECO:0007669"/>
    <property type="project" value="UniProtKB-KW"/>
</dbReference>
<name>A0A0K2GJ13_NITMO</name>
<evidence type="ECO:0000313" key="5">
    <source>
        <dbReference type="EMBL" id="ALA60627.1"/>
    </source>
</evidence>
<dbReference type="PATRIC" id="fig|42253.5.peg.4193"/>
<dbReference type="InterPro" id="IPR036388">
    <property type="entry name" value="WH-like_DNA-bd_sf"/>
</dbReference>
<dbReference type="EMBL" id="CP011801">
    <property type="protein sequence ID" value="ALA60627.1"/>
    <property type="molecule type" value="Genomic_DNA"/>
</dbReference>
<feature type="domain" description="HTH hxlR-type" evidence="4">
    <location>
        <begin position="13"/>
        <end position="112"/>
    </location>
</feature>
<accession>A0A0K2GJ13</accession>
<protein>
    <submittedName>
        <fullName evidence="5">Transcriptional regulator, HxlR family</fullName>
    </submittedName>
</protein>
<proteinExistence type="predicted"/>
<evidence type="ECO:0000256" key="1">
    <source>
        <dbReference type="ARBA" id="ARBA00023015"/>
    </source>
</evidence>
<dbReference type="RefSeq" id="WP_274519486.1">
    <property type="nucleotide sequence ID" value="NZ_CP011801.1"/>
</dbReference>
<dbReference type="KEGG" id="nmv:NITMOv2_4249"/>
<evidence type="ECO:0000256" key="3">
    <source>
        <dbReference type="ARBA" id="ARBA00023163"/>
    </source>
</evidence>
<gene>
    <name evidence="5" type="ORF">NITMOv2_4249</name>
</gene>
<keyword evidence="1" id="KW-0805">Transcription regulation</keyword>
<organism evidence="5 6">
    <name type="scientific">Nitrospira moscoviensis</name>
    <dbReference type="NCBI Taxonomy" id="42253"/>
    <lineage>
        <taxon>Bacteria</taxon>
        <taxon>Pseudomonadati</taxon>
        <taxon>Nitrospirota</taxon>
        <taxon>Nitrospiria</taxon>
        <taxon>Nitrospirales</taxon>
        <taxon>Nitrospiraceae</taxon>
        <taxon>Nitrospira</taxon>
    </lineage>
</organism>
<evidence type="ECO:0000313" key="6">
    <source>
        <dbReference type="Proteomes" id="UP000069205"/>
    </source>
</evidence>
<reference evidence="5 6" key="1">
    <citation type="journal article" date="2015" name="Proc. Natl. Acad. Sci. U.S.A.">
        <title>Expanded metabolic versatility of ubiquitous nitrite-oxidizing bacteria from the genus Nitrospira.</title>
        <authorList>
            <person name="Koch H."/>
            <person name="Lucker S."/>
            <person name="Albertsen M."/>
            <person name="Kitzinger K."/>
            <person name="Herbold C."/>
            <person name="Spieck E."/>
            <person name="Nielsen P.H."/>
            <person name="Wagner M."/>
            <person name="Daims H."/>
        </authorList>
    </citation>
    <scope>NUCLEOTIDE SEQUENCE [LARGE SCALE GENOMIC DNA]</scope>
    <source>
        <strain evidence="5 6">NSP M-1</strain>
    </source>
</reference>
<dbReference type="Proteomes" id="UP000069205">
    <property type="component" value="Chromosome"/>
</dbReference>
<dbReference type="AlphaFoldDB" id="A0A0K2GJ13"/>
<dbReference type="PANTHER" id="PTHR33204">
    <property type="entry name" value="TRANSCRIPTIONAL REGULATOR, MARR FAMILY"/>
    <property type="match status" value="1"/>
</dbReference>
<keyword evidence="2" id="KW-0238">DNA-binding</keyword>
<dbReference type="PROSITE" id="PS51118">
    <property type="entry name" value="HTH_HXLR"/>
    <property type="match status" value="1"/>
</dbReference>
<sequence length="145" mass="16433">MIVSGVGGRHTSCPIAFTLDVLGDRWTLLIIRDLIFKGKPYYGEVLESGEGIATNVLADQLSRLESEEIVSKQIDPKDQKKYLYQLTNKWEDLLPMLLELILWGARYDPKTAAPKAFIDQLKSDRTTVIKETLAQLRAKKPKESK</sequence>
<dbReference type="STRING" id="42253.NITMOv2_4249"/>
<dbReference type="InterPro" id="IPR036390">
    <property type="entry name" value="WH_DNA-bd_sf"/>
</dbReference>
<keyword evidence="3" id="KW-0804">Transcription</keyword>
<evidence type="ECO:0000256" key="2">
    <source>
        <dbReference type="ARBA" id="ARBA00023125"/>
    </source>
</evidence>
<keyword evidence="6" id="KW-1185">Reference proteome</keyword>
<evidence type="ECO:0000259" key="4">
    <source>
        <dbReference type="PROSITE" id="PS51118"/>
    </source>
</evidence>
<dbReference type="PANTHER" id="PTHR33204:SF37">
    <property type="entry name" value="HTH-TYPE TRANSCRIPTIONAL REGULATOR YODB"/>
    <property type="match status" value="1"/>
</dbReference>
<dbReference type="Pfam" id="PF01638">
    <property type="entry name" value="HxlR"/>
    <property type="match status" value="1"/>
</dbReference>